<evidence type="ECO:0000313" key="4">
    <source>
        <dbReference type="Proteomes" id="UP000823388"/>
    </source>
</evidence>
<feature type="compositionally biased region" description="Basic and acidic residues" evidence="1">
    <location>
        <begin position="213"/>
        <end position="225"/>
    </location>
</feature>
<feature type="region of interest" description="Disordered" evidence="1">
    <location>
        <begin position="159"/>
        <end position="251"/>
    </location>
</feature>
<sequence length="531" mass="57459">MLFYAEYPGWYFDTNTKQWQTLESYQQSAAQAATTAAHYTEDSYAGSYSQQSPWQTDSSVRTMQPAVLGDTSLSGSSYNSNQQAGNQIGQQAGAESLQSSINYKPHIGTFVPSTGQHTGSESNHASYKGFEPSNQIGQQAGAESLQSSINYKPHIGTFVPSTGQHTGSESNHASYKGFEPSTGNQSWDRGSEHSTSQDVGYKGFKPSTGFQTGHKEFQPPKDHHAGQMAYEPSTRDGYSSSNGVANSQDSAPNESMYMAQMHDYSAAHTHVPSNYWGTQASMGFAQQQQIGANGPSQQFGFSPVEQRSSAGRPPHTVVSFGFGGKLVVLKETSSMTANFDSSNQGNSGRTVSVLNIPEIVADKIDHSSIANGGALSYFRALCHQPIPGPLVGGSAASKDVNKWLDDIIGAYESSLTEFQQDDVQKVLISLLKILCQHYGKLRSPFGSDSSHEGIDGPEMAVTKLFSSCKSSANMKGVWSHGPLHEKSSLRKPGSVLCGYCEENGSMSFCVRITFEDTVPSYCWITCRCFQF</sequence>
<dbReference type="GO" id="GO:0070973">
    <property type="term" value="P:protein localization to endoplasmic reticulum exit site"/>
    <property type="evidence" value="ECO:0007669"/>
    <property type="project" value="TreeGrafter"/>
</dbReference>
<dbReference type="Proteomes" id="UP000823388">
    <property type="component" value="Chromosome 3K"/>
</dbReference>
<dbReference type="PANTHER" id="PTHR13402:SF31">
    <property type="entry name" value="PROTEIN TRANSPORT PROTEIN SEC16"/>
    <property type="match status" value="1"/>
</dbReference>
<dbReference type="GO" id="GO:0007030">
    <property type="term" value="P:Golgi organization"/>
    <property type="evidence" value="ECO:0007669"/>
    <property type="project" value="TreeGrafter"/>
</dbReference>
<feature type="region of interest" description="Disordered" evidence="1">
    <location>
        <begin position="114"/>
        <end position="143"/>
    </location>
</feature>
<proteinExistence type="predicted"/>
<dbReference type="GO" id="GO:0070971">
    <property type="term" value="C:endoplasmic reticulum exit site"/>
    <property type="evidence" value="ECO:0007669"/>
    <property type="project" value="TreeGrafter"/>
</dbReference>
<name>A0A8T0UHT9_PANVG</name>
<dbReference type="AlphaFoldDB" id="A0A8T0UHT9"/>
<organism evidence="3 4">
    <name type="scientific">Panicum virgatum</name>
    <name type="common">Blackwell switchgrass</name>
    <dbReference type="NCBI Taxonomy" id="38727"/>
    <lineage>
        <taxon>Eukaryota</taxon>
        <taxon>Viridiplantae</taxon>
        <taxon>Streptophyta</taxon>
        <taxon>Embryophyta</taxon>
        <taxon>Tracheophyta</taxon>
        <taxon>Spermatophyta</taxon>
        <taxon>Magnoliopsida</taxon>
        <taxon>Liliopsida</taxon>
        <taxon>Poales</taxon>
        <taxon>Poaceae</taxon>
        <taxon>PACMAD clade</taxon>
        <taxon>Panicoideae</taxon>
        <taxon>Panicodae</taxon>
        <taxon>Paniceae</taxon>
        <taxon>Panicinae</taxon>
        <taxon>Panicum</taxon>
        <taxon>Panicum sect. Hiantes</taxon>
    </lineage>
</organism>
<feature type="region of interest" description="Disordered" evidence="1">
    <location>
        <begin position="70"/>
        <end position="95"/>
    </location>
</feature>
<feature type="compositionally biased region" description="Polar residues" evidence="1">
    <location>
        <begin position="159"/>
        <end position="173"/>
    </location>
</feature>
<protein>
    <recommendedName>
        <fullName evidence="2">Sec16 central conserved domain-containing protein</fullName>
    </recommendedName>
</protein>
<dbReference type="Pfam" id="PF12932">
    <property type="entry name" value="Sec16"/>
    <property type="match status" value="1"/>
</dbReference>
<accession>A0A8T0UHT9</accession>
<feature type="compositionally biased region" description="Polar residues" evidence="1">
    <location>
        <begin position="181"/>
        <end position="198"/>
    </location>
</feature>
<dbReference type="EMBL" id="CM029041">
    <property type="protein sequence ID" value="KAG2624162.1"/>
    <property type="molecule type" value="Genomic_DNA"/>
</dbReference>
<reference evidence="3" key="1">
    <citation type="submission" date="2020-05" db="EMBL/GenBank/DDBJ databases">
        <title>WGS assembly of Panicum virgatum.</title>
        <authorList>
            <person name="Lovell J.T."/>
            <person name="Jenkins J."/>
            <person name="Shu S."/>
            <person name="Juenger T.E."/>
            <person name="Schmutz J."/>
        </authorList>
    </citation>
    <scope>NUCLEOTIDE SEQUENCE</scope>
    <source>
        <strain evidence="3">AP13</strain>
    </source>
</reference>
<feature type="compositionally biased region" description="Polar residues" evidence="1">
    <location>
        <begin position="236"/>
        <end position="251"/>
    </location>
</feature>
<evidence type="ECO:0000313" key="3">
    <source>
        <dbReference type="EMBL" id="KAG2624162.1"/>
    </source>
</evidence>
<feature type="domain" description="Sec16 central conserved" evidence="2">
    <location>
        <begin position="315"/>
        <end position="439"/>
    </location>
</feature>
<dbReference type="GO" id="GO:0012507">
    <property type="term" value="C:ER to Golgi transport vesicle membrane"/>
    <property type="evidence" value="ECO:0007669"/>
    <property type="project" value="TreeGrafter"/>
</dbReference>
<feature type="compositionally biased region" description="Polar residues" evidence="1">
    <location>
        <begin position="114"/>
        <end position="125"/>
    </location>
</feature>
<evidence type="ECO:0000259" key="2">
    <source>
        <dbReference type="Pfam" id="PF12932"/>
    </source>
</evidence>
<gene>
    <name evidence="3" type="ORF">PVAP13_3KG108754</name>
</gene>
<dbReference type="InterPro" id="IPR024340">
    <property type="entry name" value="Sec16_CCD"/>
</dbReference>
<evidence type="ECO:0000256" key="1">
    <source>
        <dbReference type="SAM" id="MobiDB-lite"/>
    </source>
</evidence>
<comment type="caution">
    <text evidence="3">The sequence shown here is derived from an EMBL/GenBank/DDBJ whole genome shotgun (WGS) entry which is preliminary data.</text>
</comment>
<feature type="compositionally biased region" description="Low complexity" evidence="1">
    <location>
        <begin position="79"/>
        <end position="94"/>
    </location>
</feature>
<keyword evidence="4" id="KW-1185">Reference proteome</keyword>
<dbReference type="PANTHER" id="PTHR13402">
    <property type="entry name" value="RGPR-RELATED"/>
    <property type="match status" value="1"/>
</dbReference>